<dbReference type="SUPFAM" id="SSF54427">
    <property type="entry name" value="NTF2-like"/>
    <property type="match status" value="1"/>
</dbReference>
<evidence type="ECO:0000259" key="3">
    <source>
        <dbReference type="Pfam" id="PF17775"/>
    </source>
</evidence>
<protein>
    <recommendedName>
        <fullName evidence="2">UPF0225 protein DAERI_090177</fullName>
    </recommendedName>
</protein>
<name>A0A2I9DNE8_9DEIO</name>
<evidence type="ECO:0000256" key="1">
    <source>
        <dbReference type="ARBA" id="ARBA00010839"/>
    </source>
</evidence>
<keyword evidence="5" id="KW-1185">Reference proteome</keyword>
<evidence type="ECO:0000313" key="4">
    <source>
        <dbReference type="EMBL" id="GBF06591.1"/>
    </source>
</evidence>
<evidence type="ECO:0000313" key="5">
    <source>
        <dbReference type="Proteomes" id="UP000236569"/>
    </source>
</evidence>
<dbReference type="PANTHER" id="PTHR33747:SF1">
    <property type="entry name" value="ADENYLATE CYCLASE-ASSOCIATED CAP C-TERMINAL DOMAIN-CONTAINING PROTEIN"/>
    <property type="match status" value="1"/>
</dbReference>
<dbReference type="EMBL" id="BFAG01000009">
    <property type="protein sequence ID" value="GBF06591.1"/>
    <property type="molecule type" value="Genomic_DNA"/>
</dbReference>
<dbReference type="Pfam" id="PF02810">
    <property type="entry name" value="SEC-C"/>
    <property type="match status" value="1"/>
</dbReference>
<proteinExistence type="inferred from homology"/>
<evidence type="ECO:0000256" key="2">
    <source>
        <dbReference type="HAMAP-Rule" id="MF_00612"/>
    </source>
</evidence>
<gene>
    <name evidence="4" type="ORF">DAERI_090177</name>
</gene>
<comment type="caution">
    <text evidence="4">The sequence shown here is derived from an EMBL/GenBank/DDBJ whole genome shotgun (WGS) entry which is preliminary data.</text>
</comment>
<sequence length="131" mass="14855">MPLPFPALKPCPCGSGRSYGACCGPRHRGERPAETPEALMRSRYTAYALRDTEYVRRTWHPDTCPPDLSSEEDDTRYLGLKIHRAEGNEVEFSATLRVAGRGHRMHERSTFVRLNGAWVYVEGVDPHDPRT</sequence>
<dbReference type="PANTHER" id="PTHR33747">
    <property type="entry name" value="UPF0225 PROTEIN SCO1677"/>
    <property type="match status" value="1"/>
</dbReference>
<dbReference type="InterPro" id="IPR023006">
    <property type="entry name" value="YchJ-like"/>
</dbReference>
<dbReference type="Gene3D" id="3.10.450.50">
    <property type="match status" value="1"/>
</dbReference>
<dbReference type="InterPro" id="IPR048469">
    <property type="entry name" value="YchJ-like_M"/>
</dbReference>
<dbReference type="AlphaFoldDB" id="A0A2I9DNE8"/>
<dbReference type="InterPro" id="IPR004027">
    <property type="entry name" value="SEC_C_motif"/>
</dbReference>
<dbReference type="InterPro" id="IPR032710">
    <property type="entry name" value="NTF2-like_dom_sf"/>
</dbReference>
<dbReference type="SUPFAM" id="SSF103642">
    <property type="entry name" value="Sec-C motif"/>
    <property type="match status" value="1"/>
</dbReference>
<accession>A0A2I9DNE8</accession>
<dbReference type="OrthoDB" id="21421at2"/>
<dbReference type="HAMAP" id="MF_00612">
    <property type="entry name" value="UPF0225"/>
    <property type="match status" value="1"/>
</dbReference>
<comment type="similarity">
    <text evidence="1 2">Belongs to the UPF0225 family.</text>
</comment>
<reference evidence="5" key="1">
    <citation type="submission" date="2018-01" db="EMBL/GenBank/DDBJ databases">
        <title>Draft Genome Sequence of the Radioresistant Bacterium Deinococcus aerius TR0125, Isolated from the Higher Atmosphere above Japan.</title>
        <authorList>
            <person name="Satoh K."/>
            <person name="Arai H."/>
            <person name="Sanzen T."/>
            <person name="Kawaguchi Y."/>
            <person name="Hayashi H."/>
            <person name="Yokobori S."/>
            <person name="Yamagishi A."/>
            <person name="Oono Y."/>
            <person name="Narumi I."/>
        </authorList>
    </citation>
    <scope>NUCLEOTIDE SEQUENCE [LARGE SCALE GENOMIC DNA]</scope>
    <source>
        <strain evidence="5">TR0125</strain>
    </source>
</reference>
<feature type="domain" description="YchJ-like middle NTF2-like" evidence="3">
    <location>
        <begin position="35"/>
        <end position="123"/>
    </location>
</feature>
<dbReference type="Pfam" id="PF17775">
    <property type="entry name" value="YchJ_M-like"/>
    <property type="match status" value="1"/>
</dbReference>
<dbReference type="Proteomes" id="UP000236569">
    <property type="component" value="Unassembled WGS sequence"/>
</dbReference>
<organism evidence="4 5">
    <name type="scientific">Deinococcus aerius</name>
    <dbReference type="NCBI Taxonomy" id="200253"/>
    <lineage>
        <taxon>Bacteria</taxon>
        <taxon>Thermotogati</taxon>
        <taxon>Deinococcota</taxon>
        <taxon>Deinococci</taxon>
        <taxon>Deinococcales</taxon>
        <taxon>Deinococcaceae</taxon>
        <taxon>Deinococcus</taxon>
    </lineage>
</organism>
<dbReference type="RefSeq" id="WP_114149455.1">
    <property type="nucleotide sequence ID" value="NZ_BFAG01000009.1"/>
</dbReference>